<dbReference type="OrthoDB" id="9805177at2"/>
<dbReference type="AlphaFoldDB" id="A0A372GNX0"/>
<dbReference type="EMBL" id="QVNQ01000001">
    <property type="protein sequence ID" value="RFS86763.1"/>
    <property type="molecule type" value="Genomic_DNA"/>
</dbReference>
<evidence type="ECO:0000256" key="4">
    <source>
        <dbReference type="ARBA" id="ARBA00023239"/>
    </source>
</evidence>
<evidence type="ECO:0000256" key="3">
    <source>
        <dbReference type="ARBA" id="ARBA00011233"/>
    </source>
</evidence>
<comment type="caution">
    <text evidence="6">The sequence shown here is derived from an EMBL/GenBank/DDBJ whole genome shotgun (WGS) entry which is preliminary data.</text>
</comment>
<evidence type="ECO:0000313" key="7">
    <source>
        <dbReference type="Proteomes" id="UP000262882"/>
    </source>
</evidence>
<dbReference type="Pfam" id="PF01081">
    <property type="entry name" value="Aldolase"/>
    <property type="match status" value="1"/>
</dbReference>
<comment type="subunit">
    <text evidence="3">Homotrimer.</text>
</comment>
<dbReference type="GO" id="GO:0008700">
    <property type="term" value="F:(R,S)-4-hydroxy-2-oxoglutarate aldolase activity"/>
    <property type="evidence" value="ECO:0007669"/>
    <property type="project" value="UniProtKB-EC"/>
</dbReference>
<comment type="pathway">
    <text evidence="1">Carbohydrate acid metabolism.</text>
</comment>
<dbReference type="Proteomes" id="UP000262882">
    <property type="component" value="Unassembled WGS sequence"/>
</dbReference>
<dbReference type="Gene3D" id="3.20.20.70">
    <property type="entry name" value="Aldolase class I"/>
    <property type="match status" value="1"/>
</dbReference>
<dbReference type="PANTHER" id="PTHR30246:SF1">
    <property type="entry name" value="2-DEHYDRO-3-DEOXY-6-PHOSPHOGALACTONATE ALDOLASE-RELATED"/>
    <property type="match status" value="1"/>
</dbReference>
<name>A0A372GNX0_9ACTN</name>
<protein>
    <submittedName>
        <fullName evidence="6">Bifunctional 4-hydroxy-2-oxoglutarate aldolase/2-dehydro-3-deoxy-phosphogluconate aldolase</fullName>
        <ecNumber evidence="6">4.1.2.14</ecNumber>
        <ecNumber evidence="6">4.1.3.16</ecNumber>
    </submittedName>
</protein>
<evidence type="ECO:0000256" key="5">
    <source>
        <dbReference type="ARBA" id="ARBA00023277"/>
    </source>
</evidence>
<dbReference type="EC" id="4.1.3.16" evidence="6"/>
<dbReference type="SUPFAM" id="SSF51569">
    <property type="entry name" value="Aldolase"/>
    <property type="match status" value="1"/>
</dbReference>
<comment type="similarity">
    <text evidence="2">Belongs to the KHG/KDPG aldolase family.</text>
</comment>
<dbReference type="InterPro" id="IPR013785">
    <property type="entry name" value="Aldolase_TIM"/>
</dbReference>
<keyword evidence="4 6" id="KW-0456">Lyase</keyword>
<dbReference type="RefSeq" id="WP_117397212.1">
    <property type="nucleotide sequence ID" value="NZ_QVNQ01000001.1"/>
</dbReference>
<gene>
    <name evidence="6" type="primary">eda</name>
    <name evidence="6" type="ORF">D0T12_00225</name>
</gene>
<dbReference type="GO" id="GO:0008675">
    <property type="term" value="F:2-dehydro-3-deoxy-phosphogluconate aldolase activity"/>
    <property type="evidence" value="ECO:0007669"/>
    <property type="project" value="UniProtKB-EC"/>
</dbReference>
<evidence type="ECO:0000313" key="6">
    <source>
        <dbReference type="EMBL" id="RFS86763.1"/>
    </source>
</evidence>
<organism evidence="6 7">
    <name type="scientific">Actinomadura spongiicola</name>
    <dbReference type="NCBI Taxonomy" id="2303421"/>
    <lineage>
        <taxon>Bacteria</taxon>
        <taxon>Bacillati</taxon>
        <taxon>Actinomycetota</taxon>
        <taxon>Actinomycetes</taxon>
        <taxon>Streptosporangiales</taxon>
        <taxon>Thermomonosporaceae</taxon>
        <taxon>Actinomadura</taxon>
    </lineage>
</organism>
<reference evidence="6 7" key="1">
    <citation type="submission" date="2018-08" db="EMBL/GenBank/DDBJ databases">
        <title>Actinomadura spongicola sp. nov., isolated from marine sponge Leucetta chagosensis.</title>
        <authorList>
            <person name="Li L."/>
            <person name="Lin H.W."/>
        </authorList>
    </citation>
    <scope>NUCLEOTIDE SEQUENCE [LARGE SCALE GENOMIC DNA]</scope>
    <source>
        <strain evidence="6 7">LHW52907</strain>
    </source>
</reference>
<dbReference type="EC" id="4.1.2.14" evidence="6"/>
<dbReference type="InterPro" id="IPR000887">
    <property type="entry name" value="Aldlse_KDPG_KHG"/>
</dbReference>
<dbReference type="NCBIfam" id="TIGR01182">
    <property type="entry name" value="eda"/>
    <property type="match status" value="1"/>
</dbReference>
<evidence type="ECO:0000256" key="1">
    <source>
        <dbReference type="ARBA" id="ARBA00004761"/>
    </source>
</evidence>
<dbReference type="CDD" id="cd00452">
    <property type="entry name" value="KDPG_aldolase"/>
    <property type="match status" value="1"/>
</dbReference>
<proteinExistence type="inferred from homology"/>
<keyword evidence="7" id="KW-1185">Reference proteome</keyword>
<keyword evidence="5" id="KW-0119">Carbohydrate metabolism</keyword>
<accession>A0A372GNX0</accession>
<dbReference type="PANTHER" id="PTHR30246">
    <property type="entry name" value="2-KETO-3-DEOXY-6-PHOSPHOGLUCONATE ALDOLASE"/>
    <property type="match status" value="1"/>
</dbReference>
<evidence type="ECO:0000256" key="2">
    <source>
        <dbReference type="ARBA" id="ARBA00006906"/>
    </source>
</evidence>
<sequence>MNPRLAPGGALTATGVVAVVRGTRAERVADVLDTLADAGVRCLELTLNTPGALAELDAARQRLPADVELGAGTVRTAADASAAVAAGASFLVSPDTDEGVAAVARDHGVAYYPGALTPGEVGRAWDLGATAVKIFPAGTFGPRYLRDLAGPFRDVPLLPTGGVGPDNAADYIAAGAVAVGVGGSLIGDAFDGGSLTALADRAGRLLAAVHAARRPDVRVEREGAAR</sequence>